<protein>
    <submittedName>
        <fullName evidence="2">AlpA family phage regulatory protein</fullName>
    </submittedName>
</protein>
<dbReference type="EMBL" id="JAEMHK010000003">
    <property type="protein sequence ID" value="MBJ6799736.1"/>
    <property type="molecule type" value="Genomic_DNA"/>
</dbReference>
<proteinExistence type="predicted"/>
<dbReference type="RefSeq" id="WP_199394238.1">
    <property type="nucleotide sequence ID" value="NZ_JAEMHK010000003.1"/>
</dbReference>
<evidence type="ECO:0000313" key="3">
    <source>
        <dbReference type="Proteomes" id="UP000641025"/>
    </source>
</evidence>
<dbReference type="Pfam" id="PF05930">
    <property type="entry name" value="Phage_AlpA"/>
    <property type="match status" value="1"/>
</dbReference>
<feature type="compositionally biased region" description="Basic and acidic residues" evidence="1">
    <location>
        <begin position="44"/>
        <end position="57"/>
    </location>
</feature>
<organism evidence="2 3">
    <name type="scientific">Geomonas propionica</name>
    <dbReference type="NCBI Taxonomy" id="2798582"/>
    <lineage>
        <taxon>Bacteria</taxon>
        <taxon>Pseudomonadati</taxon>
        <taxon>Thermodesulfobacteriota</taxon>
        <taxon>Desulfuromonadia</taxon>
        <taxon>Geobacterales</taxon>
        <taxon>Geobacteraceae</taxon>
        <taxon>Geomonas</taxon>
    </lineage>
</organism>
<sequence>MHFTAELRASDELFQALAEAITIGVMKNLDQRFTVLESALAKAREGKHIPTDNRDPKGTTSTSKVLTRRQVLKILGVSGTTLWRMEQSGTFPKGRQISTRRVGYLEADVEAWMQNRQAA</sequence>
<evidence type="ECO:0000313" key="2">
    <source>
        <dbReference type="EMBL" id="MBJ6799736.1"/>
    </source>
</evidence>
<dbReference type="SUPFAM" id="SSF46955">
    <property type="entry name" value="Putative DNA-binding domain"/>
    <property type="match status" value="1"/>
</dbReference>
<gene>
    <name evidence="2" type="ORF">JFN90_06250</name>
</gene>
<dbReference type="Proteomes" id="UP000641025">
    <property type="component" value="Unassembled WGS sequence"/>
</dbReference>
<dbReference type="InterPro" id="IPR009061">
    <property type="entry name" value="DNA-bd_dom_put_sf"/>
</dbReference>
<dbReference type="PANTHER" id="PTHR36154:SF1">
    <property type="entry name" value="DNA-BINDING TRANSCRIPTIONAL ACTIVATOR ALPA"/>
    <property type="match status" value="1"/>
</dbReference>
<dbReference type="InterPro" id="IPR010260">
    <property type="entry name" value="AlpA"/>
</dbReference>
<accession>A0ABS0YP27</accession>
<dbReference type="PANTHER" id="PTHR36154">
    <property type="entry name" value="DNA-BINDING TRANSCRIPTIONAL ACTIVATOR ALPA"/>
    <property type="match status" value="1"/>
</dbReference>
<evidence type="ECO:0000256" key="1">
    <source>
        <dbReference type="SAM" id="MobiDB-lite"/>
    </source>
</evidence>
<name>A0ABS0YP27_9BACT</name>
<reference evidence="2 3" key="1">
    <citation type="submission" date="2020-12" db="EMBL/GenBank/DDBJ databases">
        <title>Geomonas sp. Red259, isolated from paddy soil.</title>
        <authorList>
            <person name="Xu Z."/>
            <person name="Zhang Z."/>
            <person name="Masuda Y."/>
            <person name="Itoh H."/>
            <person name="Senoo K."/>
        </authorList>
    </citation>
    <scope>NUCLEOTIDE SEQUENCE [LARGE SCALE GENOMIC DNA]</scope>
    <source>
        <strain evidence="2 3">Red259</strain>
    </source>
</reference>
<comment type="caution">
    <text evidence="2">The sequence shown here is derived from an EMBL/GenBank/DDBJ whole genome shotgun (WGS) entry which is preliminary data.</text>
</comment>
<keyword evidence="3" id="KW-1185">Reference proteome</keyword>
<dbReference type="InterPro" id="IPR052931">
    <property type="entry name" value="Prophage_regulatory_activator"/>
</dbReference>
<feature type="region of interest" description="Disordered" evidence="1">
    <location>
        <begin position="44"/>
        <end position="64"/>
    </location>
</feature>
<dbReference type="Gene3D" id="1.10.238.160">
    <property type="match status" value="1"/>
</dbReference>